<feature type="compositionally biased region" description="Low complexity" evidence="1">
    <location>
        <begin position="148"/>
        <end position="157"/>
    </location>
</feature>
<feature type="region of interest" description="Disordered" evidence="1">
    <location>
        <begin position="463"/>
        <end position="512"/>
    </location>
</feature>
<dbReference type="SMART" id="SM00320">
    <property type="entry name" value="WD40"/>
    <property type="match status" value="4"/>
</dbReference>
<feature type="compositionally biased region" description="Polar residues" evidence="1">
    <location>
        <begin position="37"/>
        <end position="61"/>
    </location>
</feature>
<name>A0A7S1PKP9_NEODS</name>
<feature type="compositionally biased region" description="Basic and acidic residues" evidence="1">
    <location>
        <begin position="14"/>
        <end position="36"/>
    </location>
</feature>
<reference evidence="2" key="1">
    <citation type="submission" date="2021-01" db="EMBL/GenBank/DDBJ databases">
        <authorList>
            <person name="Corre E."/>
            <person name="Pelletier E."/>
            <person name="Niang G."/>
            <person name="Scheremetjew M."/>
            <person name="Finn R."/>
            <person name="Kale V."/>
            <person name="Holt S."/>
            <person name="Cochrane G."/>
            <person name="Meng A."/>
            <person name="Brown T."/>
            <person name="Cohen L."/>
        </authorList>
    </citation>
    <scope>NUCLEOTIDE SEQUENCE</scope>
    <source>
        <strain evidence="2">CCAP 1951/1</strain>
    </source>
</reference>
<evidence type="ECO:0000313" key="2">
    <source>
        <dbReference type="EMBL" id="CAD9088345.1"/>
    </source>
</evidence>
<dbReference type="EMBL" id="HBGF01000512">
    <property type="protein sequence ID" value="CAD9088345.1"/>
    <property type="molecule type" value="Transcribed_RNA"/>
</dbReference>
<feature type="compositionally biased region" description="Low complexity" evidence="1">
    <location>
        <begin position="84"/>
        <end position="106"/>
    </location>
</feature>
<sequence length="624" mass="64737">MGCGQTKHAAGDQYRSDAGETTTEEGRLDASTERSLARTSSARSMTTVTSTRGRMASSSHATPYLHDPIPKAAPTSEVPSSPLPSVGIGSLRSSSPSASFGSPGLPVASASSAELAGSIKRTFSMGDLVMDPDDVVRQRRERFHRRVSTVSSTSSGSFQASTLTAPPGLGTSSSRRSRGNTSGFRMHDLIMEDDLENPFGLGDAVKHNDHWVRGAESRALHGLPRRVKGLCVVPGGDLFLCSVAESEVVVVRGRKNDNEVRRHPDWRAALKKTGAMDRVAAVAADPAGERFVAISGDGTLVVRDVDSDSSGEGAPKVLFPDDDSVGGFASCIAFAGAGRVVVGDTHGRVRVWDVEKGTSVAAQLHGVNGPRSKSAVHVVCSTRSGDVCLTAGQDGNAHIIDPTADSVEALATYEGHDGQSIKFGGLIPHHRAVTVSDAAAHIWSVADAVPCFVYDMSGLSQSLRPGGDSLNKTPSPKPSPKHLTSLTIPTTGASPKTPSGCGLGKEAEPGRNAGPCSVWAARVALFGPTGKPRGRIVTCGCILDVNDERVVVAIADTFGDVAITPLPLTANACRCEECSGTLLHFRAPVAVVAATGDGSMIAGDGFGNLYDIRAHVSVGTVATP</sequence>
<feature type="region of interest" description="Disordered" evidence="1">
    <location>
        <begin position="1"/>
        <end position="108"/>
    </location>
</feature>
<protein>
    <recommendedName>
        <fullName evidence="3">Guanine nucleotide-binding protein subunit beta-like protein</fullName>
    </recommendedName>
</protein>
<feature type="region of interest" description="Disordered" evidence="1">
    <location>
        <begin position="145"/>
        <end position="181"/>
    </location>
</feature>
<evidence type="ECO:0000256" key="1">
    <source>
        <dbReference type="SAM" id="MobiDB-lite"/>
    </source>
</evidence>
<feature type="compositionally biased region" description="Polar residues" evidence="1">
    <location>
        <begin position="482"/>
        <end position="497"/>
    </location>
</feature>
<dbReference type="AlphaFoldDB" id="A0A7S1PKP9"/>
<feature type="compositionally biased region" description="Low complexity" evidence="1">
    <location>
        <begin position="170"/>
        <end position="181"/>
    </location>
</feature>
<gene>
    <name evidence="2" type="ORF">NDES1114_LOCUS389</name>
</gene>
<accession>A0A7S1PKP9</accession>
<dbReference type="Gene3D" id="2.130.10.10">
    <property type="entry name" value="YVTN repeat-like/Quinoprotein amine dehydrogenase"/>
    <property type="match status" value="1"/>
</dbReference>
<organism evidence="2">
    <name type="scientific">Neobodo designis</name>
    <name type="common">Flagellated protozoan</name>
    <name type="synonym">Bodo designis</name>
    <dbReference type="NCBI Taxonomy" id="312471"/>
    <lineage>
        <taxon>Eukaryota</taxon>
        <taxon>Discoba</taxon>
        <taxon>Euglenozoa</taxon>
        <taxon>Kinetoplastea</taxon>
        <taxon>Metakinetoplastina</taxon>
        <taxon>Neobodonida</taxon>
        <taxon>Neobodo</taxon>
    </lineage>
</organism>
<proteinExistence type="predicted"/>
<dbReference type="InterPro" id="IPR015943">
    <property type="entry name" value="WD40/YVTN_repeat-like_dom_sf"/>
</dbReference>
<dbReference type="SUPFAM" id="SSF101908">
    <property type="entry name" value="Putative isomerase YbhE"/>
    <property type="match status" value="1"/>
</dbReference>
<evidence type="ECO:0008006" key="3">
    <source>
        <dbReference type="Google" id="ProtNLM"/>
    </source>
</evidence>
<dbReference type="InterPro" id="IPR001680">
    <property type="entry name" value="WD40_rpt"/>
</dbReference>